<protein>
    <submittedName>
        <fullName evidence="1">Uncharacterized protein</fullName>
    </submittedName>
</protein>
<evidence type="ECO:0000313" key="2">
    <source>
        <dbReference type="Proteomes" id="UP001054837"/>
    </source>
</evidence>
<gene>
    <name evidence="1" type="ORF">CDAR_285121</name>
</gene>
<dbReference type="EMBL" id="BPLQ01012727">
    <property type="protein sequence ID" value="GIY67389.1"/>
    <property type="molecule type" value="Genomic_DNA"/>
</dbReference>
<comment type="caution">
    <text evidence="1">The sequence shown here is derived from an EMBL/GenBank/DDBJ whole genome shotgun (WGS) entry which is preliminary data.</text>
</comment>
<organism evidence="1 2">
    <name type="scientific">Caerostris darwini</name>
    <dbReference type="NCBI Taxonomy" id="1538125"/>
    <lineage>
        <taxon>Eukaryota</taxon>
        <taxon>Metazoa</taxon>
        <taxon>Ecdysozoa</taxon>
        <taxon>Arthropoda</taxon>
        <taxon>Chelicerata</taxon>
        <taxon>Arachnida</taxon>
        <taxon>Araneae</taxon>
        <taxon>Araneomorphae</taxon>
        <taxon>Entelegynae</taxon>
        <taxon>Araneoidea</taxon>
        <taxon>Araneidae</taxon>
        <taxon>Caerostris</taxon>
    </lineage>
</organism>
<keyword evidence="2" id="KW-1185">Reference proteome</keyword>
<evidence type="ECO:0000313" key="1">
    <source>
        <dbReference type="EMBL" id="GIY67389.1"/>
    </source>
</evidence>
<sequence>MSLTESIKIPESLIPLRRAVSPNLELIRSRSSPRLFSRGHIHQWDVSLNAHHPRNMTIILIRNACQKIVSTDSFIFTGSFITNESFIFTGWIIIIDSFMFNVCYAFKRLY</sequence>
<dbReference type="AlphaFoldDB" id="A0AAV4VBL3"/>
<proteinExistence type="predicted"/>
<reference evidence="1 2" key="1">
    <citation type="submission" date="2021-06" db="EMBL/GenBank/DDBJ databases">
        <title>Caerostris darwini draft genome.</title>
        <authorList>
            <person name="Kono N."/>
            <person name="Arakawa K."/>
        </authorList>
    </citation>
    <scope>NUCLEOTIDE SEQUENCE [LARGE SCALE GENOMIC DNA]</scope>
</reference>
<dbReference type="Proteomes" id="UP001054837">
    <property type="component" value="Unassembled WGS sequence"/>
</dbReference>
<accession>A0AAV4VBL3</accession>
<name>A0AAV4VBL3_9ARAC</name>